<dbReference type="Gene3D" id="1.10.20.10">
    <property type="entry name" value="Histone, subunit A"/>
    <property type="match status" value="1"/>
</dbReference>
<reference evidence="2" key="3">
    <citation type="journal article" date="2018" name="Mol. Plant Microbe Interact.">
        <title>Genome sequence resources for the wheat stripe rust pathogen (Puccinia striiformis f. sp. tritici) and the barley stripe rust pathogen (Puccinia striiformis f. sp. hordei).</title>
        <authorList>
            <person name="Xia C."/>
            <person name="Wang M."/>
            <person name="Yin C."/>
            <person name="Cornejo O.E."/>
            <person name="Hulbert S.H."/>
            <person name="Chen X."/>
        </authorList>
    </citation>
    <scope>NUCLEOTIDE SEQUENCE [LARGE SCALE GENOMIC DNA]</scope>
    <source>
        <strain evidence="2">93TX-2</strain>
    </source>
</reference>
<dbReference type="InterPro" id="IPR001951">
    <property type="entry name" value="Histone_H4"/>
</dbReference>
<dbReference type="PRINTS" id="PR00623">
    <property type="entry name" value="HISTONEH4"/>
</dbReference>
<evidence type="ECO:0000313" key="2">
    <source>
        <dbReference type="Proteomes" id="UP000238274"/>
    </source>
</evidence>
<gene>
    <name evidence="1" type="ORF">PSHT_07271</name>
</gene>
<dbReference type="GO" id="GO:0030527">
    <property type="term" value="F:structural constituent of chromatin"/>
    <property type="evidence" value="ECO:0007669"/>
    <property type="project" value="InterPro"/>
</dbReference>
<dbReference type="CDD" id="cd22912">
    <property type="entry name" value="HFD_H4"/>
    <property type="match status" value="1"/>
</dbReference>
<dbReference type="GO" id="GO:0005634">
    <property type="term" value="C:nucleus"/>
    <property type="evidence" value="ECO:0007669"/>
    <property type="project" value="UniProtKB-SubCell"/>
</dbReference>
<reference evidence="2" key="2">
    <citation type="journal article" date="2018" name="BMC Genomics">
        <title>Genomic insights into host adaptation between the wheat stripe rust pathogen (Puccinia striiformis f. sp. tritici) and the barley stripe rust pathogen (Puccinia striiformis f. sp. hordei).</title>
        <authorList>
            <person name="Xia C."/>
            <person name="Wang M."/>
            <person name="Yin C."/>
            <person name="Cornejo O.E."/>
            <person name="Hulbert S.H."/>
            <person name="Chen X."/>
        </authorList>
    </citation>
    <scope>NUCLEOTIDE SEQUENCE [LARGE SCALE GENOMIC DNA]</scope>
    <source>
        <strain evidence="2">93TX-2</strain>
    </source>
</reference>
<protein>
    <submittedName>
        <fullName evidence="1">Uncharacterized protein</fullName>
    </submittedName>
</protein>
<dbReference type="SUPFAM" id="SSF47113">
    <property type="entry name" value="Histone-fold"/>
    <property type="match status" value="1"/>
</dbReference>
<dbReference type="EMBL" id="PKSM01000088">
    <property type="protein sequence ID" value="POW14867.1"/>
    <property type="molecule type" value="Genomic_DNA"/>
</dbReference>
<reference evidence="1 2" key="1">
    <citation type="submission" date="2017-12" db="EMBL/GenBank/DDBJ databases">
        <title>Gene loss provides genomic basis for host adaptation in cereal stripe rust fungi.</title>
        <authorList>
            <person name="Xia C."/>
        </authorList>
    </citation>
    <scope>NUCLEOTIDE SEQUENCE [LARGE SCALE GENOMIC DNA]</scope>
    <source>
        <strain evidence="1 2">93TX-2</strain>
    </source>
</reference>
<dbReference type="GO" id="GO:0046982">
    <property type="term" value="F:protein heterodimerization activity"/>
    <property type="evidence" value="ECO:0007669"/>
    <property type="project" value="InterPro"/>
</dbReference>
<dbReference type="Proteomes" id="UP000238274">
    <property type="component" value="Unassembled WGS sequence"/>
</dbReference>
<keyword evidence="2" id="KW-1185">Reference proteome</keyword>
<evidence type="ECO:0000313" key="1">
    <source>
        <dbReference type="EMBL" id="POW14867.1"/>
    </source>
</evidence>
<dbReference type="OrthoDB" id="3221608at2759"/>
<feature type="non-terminal residue" evidence="1">
    <location>
        <position position="1"/>
    </location>
</feature>
<dbReference type="InterPro" id="IPR009072">
    <property type="entry name" value="Histone-fold"/>
</dbReference>
<dbReference type="VEuPathDB" id="FungiDB:PSHT_07271"/>
<accession>A0A2S4VZK0</accession>
<dbReference type="GO" id="GO:0000786">
    <property type="term" value="C:nucleosome"/>
    <property type="evidence" value="ECO:0007669"/>
    <property type="project" value="UniProtKB-KW"/>
</dbReference>
<sequence length="94" mass="10594">AGSRADTQGVLKIFWENVICDSVTYTEQAKRKTVTSLDVVYTLKQQGQTLYGFGASNNHHLSKLLINNSFAPHLLYYFFPRFPLVLPSPSCNLL</sequence>
<dbReference type="VEuPathDB" id="FungiDB:PSTT_02513"/>
<proteinExistence type="predicted"/>
<organism evidence="1 2">
    <name type="scientific">Puccinia striiformis</name>
    <dbReference type="NCBI Taxonomy" id="27350"/>
    <lineage>
        <taxon>Eukaryota</taxon>
        <taxon>Fungi</taxon>
        <taxon>Dikarya</taxon>
        <taxon>Basidiomycota</taxon>
        <taxon>Pucciniomycotina</taxon>
        <taxon>Pucciniomycetes</taxon>
        <taxon>Pucciniales</taxon>
        <taxon>Pucciniaceae</taxon>
        <taxon>Puccinia</taxon>
    </lineage>
</organism>
<dbReference type="SMART" id="SM00417">
    <property type="entry name" value="H4"/>
    <property type="match status" value="1"/>
</dbReference>
<comment type="caution">
    <text evidence="1">The sequence shown here is derived from an EMBL/GenBank/DDBJ whole genome shotgun (WGS) entry which is preliminary data.</text>
</comment>
<dbReference type="GO" id="GO:0003677">
    <property type="term" value="F:DNA binding"/>
    <property type="evidence" value="ECO:0007669"/>
    <property type="project" value="UniProtKB-KW"/>
</dbReference>
<name>A0A2S4VZK0_9BASI</name>
<dbReference type="PANTHER" id="PTHR10484">
    <property type="entry name" value="HISTONE H4"/>
    <property type="match status" value="1"/>
</dbReference>